<dbReference type="EMBL" id="QTTN01000010">
    <property type="protein sequence ID" value="REE86516.1"/>
    <property type="molecule type" value="Genomic_DNA"/>
</dbReference>
<dbReference type="RefSeq" id="WP_116189075.1">
    <property type="nucleotide sequence ID" value="NZ_QTTN01000010.1"/>
</dbReference>
<name>A0A3D9S1Q8_9BACL</name>
<evidence type="ECO:0000259" key="2">
    <source>
        <dbReference type="PROSITE" id="PS50966"/>
    </source>
</evidence>
<dbReference type="AlphaFoldDB" id="A0A3D9S1Q8"/>
<protein>
    <submittedName>
        <fullName evidence="3">SWIM zinc finger protein</fullName>
    </submittedName>
</protein>
<dbReference type="OrthoDB" id="7593573at2"/>
<dbReference type="Pfam" id="PF04434">
    <property type="entry name" value="SWIM"/>
    <property type="match status" value="1"/>
</dbReference>
<dbReference type="PROSITE" id="PS50966">
    <property type="entry name" value="ZF_SWIM"/>
    <property type="match status" value="1"/>
</dbReference>
<evidence type="ECO:0000256" key="1">
    <source>
        <dbReference type="PROSITE-ProRule" id="PRU00325"/>
    </source>
</evidence>
<dbReference type="InterPro" id="IPR007527">
    <property type="entry name" value="Znf_SWIM"/>
</dbReference>
<organism evidence="3 4">
    <name type="scientific">Paenibacillus taihuensis</name>
    <dbReference type="NCBI Taxonomy" id="1156355"/>
    <lineage>
        <taxon>Bacteria</taxon>
        <taxon>Bacillati</taxon>
        <taxon>Bacillota</taxon>
        <taxon>Bacilli</taxon>
        <taxon>Bacillales</taxon>
        <taxon>Paenibacillaceae</taxon>
        <taxon>Paenibacillus</taxon>
    </lineage>
</organism>
<reference evidence="3 4" key="1">
    <citation type="submission" date="2018-08" db="EMBL/GenBank/DDBJ databases">
        <title>Genomic Encyclopedia of Type Strains, Phase III (KMG-III): the genomes of soil and plant-associated and newly described type strains.</title>
        <authorList>
            <person name="Whitman W."/>
        </authorList>
    </citation>
    <scope>NUCLEOTIDE SEQUENCE [LARGE SCALE GENOMIC DNA]</scope>
    <source>
        <strain evidence="3 4">CGMCC 1.10966</strain>
    </source>
</reference>
<gene>
    <name evidence="3" type="ORF">A8990_110126</name>
</gene>
<sequence>MMTNLEYAIDDAQWQELLTQVARYFDALTITRGFQYYKQGAVLGVTMPKANQLKAVVEGSENYSVSLELPSLEQRSCTCPASKDCKHMVAALLQYASLQERSVHAIVNAATAARAGAGGSAAGKAGVGGKPAAVAKPTVSADELEKMAVPAWHQLFTRALGPTNQHARSMHEAREILAVILSLKPPLSLLMDQLYELHAHLFALEKLVKPAQEDWRHSGLFMGYHTQLAMDEMLDVTMRGFAQKLPISEESELWPRVTETLVYLREQMLKEDKSLNCFSKLYHACWRYWMKSNLTGPRRGLVEEELRHLKDAAAELGSSLSKLPWTFAQCLMYLYTEQDEAAWELLRGAGVLLPGQASLLFEALQQEEAWTRLADWLVEIGPQLGSFRTDELATYGDYWAAALAHVPEAEPRMWTTLAAMLPYSRTLYEDALIAHSKWREWMDYHMSCGREPLDFRATQLKPIEKDAPELLLPFYHQAVERYVLLKNRDSYKAAVKLLKRLLKLYRKLKREERWEQFMDAFAARHSRLRALQEELRRGDLLP</sequence>
<proteinExistence type="predicted"/>
<accession>A0A3D9S1Q8</accession>
<evidence type="ECO:0000313" key="3">
    <source>
        <dbReference type="EMBL" id="REE86516.1"/>
    </source>
</evidence>
<dbReference type="Proteomes" id="UP000256304">
    <property type="component" value="Unassembled WGS sequence"/>
</dbReference>
<keyword evidence="1" id="KW-0862">Zinc</keyword>
<feature type="domain" description="SWIM-type" evidence="2">
    <location>
        <begin position="63"/>
        <end position="96"/>
    </location>
</feature>
<keyword evidence="4" id="KW-1185">Reference proteome</keyword>
<keyword evidence="1" id="KW-0863">Zinc-finger</keyword>
<evidence type="ECO:0000313" key="4">
    <source>
        <dbReference type="Proteomes" id="UP000256304"/>
    </source>
</evidence>
<comment type="caution">
    <text evidence="3">The sequence shown here is derived from an EMBL/GenBank/DDBJ whole genome shotgun (WGS) entry which is preliminary data.</text>
</comment>
<dbReference type="GO" id="GO:0008270">
    <property type="term" value="F:zinc ion binding"/>
    <property type="evidence" value="ECO:0007669"/>
    <property type="project" value="UniProtKB-KW"/>
</dbReference>
<keyword evidence="1" id="KW-0479">Metal-binding</keyword>